<evidence type="ECO:0000313" key="2">
    <source>
        <dbReference type="EMBL" id="KAK9674931.1"/>
    </source>
</evidence>
<feature type="region of interest" description="Disordered" evidence="1">
    <location>
        <begin position="511"/>
        <end position="595"/>
    </location>
</feature>
<feature type="compositionally biased region" description="Basic and acidic residues" evidence="1">
    <location>
        <begin position="181"/>
        <end position="201"/>
    </location>
</feature>
<feature type="region of interest" description="Disordered" evidence="1">
    <location>
        <begin position="412"/>
        <end position="431"/>
    </location>
</feature>
<accession>A0AAW1HFC2</accession>
<organism evidence="2 3">
    <name type="scientific">Popillia japonica</name>
    <name type="common">Japanese beetle</name>
    <dbReference type="NCBI Taxonomy" id="7064"/>
    <lineage>
        <taxon>Eukaryota</taxon>
        <taxon>Metazoa</taxon>
        <taxon>Ecdysozoa</taxon>
        <taxon>Arthropoda</taxon>
        <taxon>Hexapoda</taxon>
        <taxon>Insecta</taxon>
        <taxon>Pterygota</taxon>
        <taxon>Neoptera</taxon>
        <taxon>Endopterygota</taxon>
        <taxon>Coleoptera</taxon>
        <taxon>Polyphaga</taxon>
        <taxon>Scarabaeiformia</taxon>
        <taxon>Scarabaeidae</taxon>
        <taxon>Rutelinae</taxon>
        <taxon>Popillia</taxon>
    </lineage>
</organism>
<dbReference type="PANTHER" id="PTHR33198:SF19">
    <property type="entry name" value="CCHC-TYPE DOMAIN-CONTAINING PROTEIN"/>
    <property type="match status" value="1"/>
</dbReference>
<feature type="region of interest" description="Disordered" evidence="1">
    <location>
        <begin position="457"/>
        <end position="495"/>
    </location>
</feature>
<dbReference type="PANTHER" id="PTHR33198">
    <property type="entry name" value="ANK_REP_REGION DOMAIN-CONTAINING PROTEIN-RELATED"/>
    <property type="match status" value="1"/>
</dbReference>
<dbReference type="EMBL" id="JASPKY010001387">
    <property type="protein sequence ID" value="KAK9674931.1"/>
    <property type="molecule type" value="Genomic_DNA"/>
</dbReference>
<dbReference type="InterPro" id="IPR011011">
    <property type="entry name" value="Znf_FYVE_PHD"/>
</dbReference>
<evidence type="ECO:0000256" key="1">
    <source>
        <dbReference type="SAM" id="MobiDB-lite"/>
    </source>
</evidence>
<protein>
    <submittedName>
        <fullName evidence="2">Uncharacterized protein</fullName>
    </submittedName>
</protein>
<sequence length="645" mass="74309">MLQTVFTIEMFDKHKTKWIDGWIERLEGAFTIFKITQPQEKKHLLLHYIGQEAHDILSDKVAPKKAQEKSYEEVVEILGSFFESKPLEIVENYKFHLRKQAEGESVEEFMVVLRKLAINCNFGEYLDTALRNQFIFGLKNKTILNRLLEKHNIKVEKALQIAKAMEMSLKGGTEIQGKEINQTHHIQERLPRKDEKKTSKENKMKNKIKCYRCGGEPHLAYKMPRTRKRTTTRAEKDVGVYEQAYEDVTTGLLSLRAAAKKYDLCHVSLSRYKKKREEAGENSVAMGYRAWNKVFTAEHEKINRIVTKRGTRQVGALTSAERGSLVTVTCIVNAIGNFIPPIFIFPRVRYHDHFVRDGLARSIGAIGNFIPPIFIFPRVRYHDHFVRDGLARSIGDGSLYTGCFKQRSSVSSYVTDRPDPSLTLADRNEATSTEIRQTNMNLEVSPAIEINNNRLNNLQTTNSDSVPSTSSVDTYNSRPTTPRKQLEPSTSSDIPRVVEQLSSRQQLILQQTFSPEAIRPFPKASPRKNTNKRKRKRKSTIYTDTPEKEIIREEYEEKQRNKVKKSFGQQKRKANTSNKNKGLKNKDKEEDSDGDEDCYCLVCLELYTSSRPGEKWVQCTECKGWSHEECTKQNDLYVCHNCETE</sequence>
<gene>
    <name evidence="2" type="ORF">QE152_g40760</name>
</gene>
<feature type="compositionally biased region" description="Polar residues" evidence="1">
    <location>
        <begin position="475"/>
        <end position="493"/>
    </location>
</feature>
<feature type="compositionally biased region" description="Basic residues" evidence="1">
    <location>
        <begin position="561"/>
        <end position="574"/>
    </location>
</feature>
<name>A0AAW1HFC2_POPJA</name>
<reference evidence="2 3" key="1">
    <citation type="journal article" date="2024" name="BMC Genomics">
        <title>De novo assembly and annotation of Popillia japonica's genome with initial clues to its potential as an invasive pest.</title>
        <authorList>
            <person name="Cucini C."/>
            <person name="Boschi S."/>
            <person name="Funari R."/>
            <person name="Cardaioli E."/>
            <person name="Iannotti N."/>
            <person name="Marturano G."/>
            <person name="Paoli F."/>
            <person name="Bruttini M."/>
            <person name="Carapelli A."/>
            <person name="Frati F."/>
            <person name="Nardi F."/>
        </authorList>
    </citation>
    <scope>NUCLEOTIDE SEQUENCE [LARGE SCALE GENOMIC DNA]</scope>
    <source>
        <strain evidence="2">DMR45628</strain>
    </source>
</reference>
<dbReference type="Proteomes" id="UP001458880">
    <property type="component" value="Unassembled WGS sequence"/>
</dbReference>
<feature type="compositionally biased region" description="Low complexity" evidence="1">
    <location>
        <begin position="457"/>
        <end position="474"/>
    </location>
</feature>
<proteinExistence type="predicted"/>
<keyword evidence="3" id="KW-1185">Reference proteome</keyword>
<feature type="compositionally biased region" description="Basic and acidic residues" evidence="1">
    <location>
        <begin position="545"/>
        <end position="560"/>
    </location>
</feature>
<evidence type="ECO:0000313" key="3">
    <source>
        <dbReference type="Proteomes" id="UP001458880"/>
    </source>
</evidence>
<dbReference type="AlphaFoldDB" id="A0AAW1HFC2"/>
<feature type="region of interest" description="Disordered" evidence="1">
    <location>
        <begin position="174"/>
        <end position="201"/>
    </location>
</feature>
<comment type="caution">
    <text evidence="2">The sequence shown here is derived from an EMBL/GenBank/DDBJ whole genome shotgun (WGS) entry which is preliminary data.</text>
</comment>
<dbReference type="SUPFAM" id="SSF57903">
    <property type="entry name" value="FYVE/PHD zinc finger"/>
    <property type="match status" value="1"/>
</dbReference>
<feature type="compositionally biased region" description="Basic residues" evidence="1">
    <location>
        <begin position="525"/>
        <end position="539"/>
    </location>
</feature>